<protein>
    <recommendedName>
        <fullName evidence="2">Cytochrome c-552/4 domain-containing protein</fullName>
    </recommendedName>
</protein>
<dbReference type="InterPro" id="IPR036280">
    <property type="entry name" value="Multihaem_cyt_sf"/>
</dbReference>
<dbReference type="PANTHER" id="PTHR35038:SF8">
    <property type="entry name" value="C-TYPE POLYHEME CYTOCHROME OMCC"/>
    <property type="match status" value="1"/>
</dbReference>
<keyword evidence="1" id="KW-0732">Signal</keyword>
<dbReference type="Gene3D" id="1.10.1130.10">
    <property type="entry name" value="Flavocytochrome C3, Chain A"/>
    <property type="match status" value="1"/>
</dbReference>
<feature type="domain" description="Cytochrome c-552/4" evidence="2">
    <location>
        <begin position="53"/>
        <end position="142"/>
    </location>
</feature>
<dbReference type="EMBL" id="LC090394">
    <property type="protein sequence ID" value="BAW83436.1"/>
    <property type="molecule type" value="Genomic_DNA"/>
</dbReference>
<dbReference type="PANTHER" id="PTHR35038">
    <property type="entry name" value="DISSIMILATORY SULFITE REDUCTASE SIRA"/>
    <property type="match status" value="1"/>
</dbReference>
<dbReference type="SUPFAM" id="SSF48695">
    <property type="entry name" value="Multiheme cytochromes"/>
    <property type="match status" value="1"/>
</dbReference>
<proteinExistence type="predicted"/>
<sequence>MEYKLIILIISFLGLQVQANLQSFVNSKTNIIIPPTKIDNISHLNIDNLSSKECSVCHYDIYKQWTNSMHAKSTALKDPIHGLFYGMVVGNPKVEGIKTGKDKDKYPVCLECHSPAAAKEKKTKLNAKNSFSEGVNCIACHSLTKYKRIKKKNDRVKLGIKAYKYSSYQIQGPNGTNKKHKRFGEGGVANNPGLFKTSKACLGCHNQRNNSKKVPLCQTGGEVISAGGSTTCQSCHMPVIEGISNHTMIGGHSVEMVSKGLVMTINAKKISDMLYISVNATNLLPHNFPTGAPFRNFYITVTAQDYNNNILWQSSKIHPMIDDKKAMFMYIIGDDNNKPTSPPKATKILGDTRLKPNETRILNYNIPSNDVSIVTAKAYYDLLLVPMKNKFSSKLPKRLLESKEIAKAIVVIR</sequence>
<dbReference type="Pfam" id="PF13435">
    <property type="entry name" value="Cytochrome_C554"/>
    <property type="match status" value="1"/>
</dbReference>
<reference evidence="3" key="1">
    <citation type="journal article" date="2017" name="PLoS ONE">
        <title>Loss of genes related to Nucleotide Excision Repair (NER) and implications for reductive genome evolution in symbionts of deep-sea vesicomyid clams.</title>
        <authorList>
            <person name="Shimamura S."/>
            <person name="Kaneko T."/>
            <person name="Ozawa G."/>
            <person name="Nishino-Matsumoto M."/>
            <person name="Koshiishi T."/>
            <person name="Takaki Y."/>
            <person name="Kato C."/>
            <person name="Takai K."/>
            <person name="Yoshida T."/>
            <person name="Fujikura K."/>
            <person name="Barry J.P."/>
            <person name="Maruyama T."/>
        </authorList>
    </citation>
    <scope>NUCLEOTIDE SEQUENCE</scope>
</reference>
<name>A0A1Q2SVP8_UNCXX</name>
<evidence type="ECO:0000313" key="3">
    <source>
        <dbReference type="EMBL" id="BAW83436.1"/>
    </source>
</evidence>
<evidence type="ECO:0000256" key="1">
    <source>
        <dbReference type="ARBA" id="ARBA00022729"/>
    </source>
</evidence>
<dbReference type="GO" id="GO:0016491">
    <property type="term" value="F:oxidoreductase activity"/>
    <property type="evidence" value="ECO:0007669"/>
    <property type="project" value="TreeGrafter"/>
</dbReference>
<dbReference type="AlphaFoldDB" id="A0A1Q2SVP8"/>
<accession>A0A1Q2SVP8</accession>
<evidence type="ECO:0000259" key="2">
    <source>
        <dbReference type="Pfam" id="PF13435"/>
    </source>
</evidence>
<dbReference type="InterPro" id="IPR051829">
    <property type="entry name" value="Multiheme_Cytochr_ET"/>
</dbReference>
<dbReference type="InterPro" id="IPR023155">
    <property type="entry name" value="Cyt_c-552/4"/>
</dbReference>
<organism evidence="3">
    <name type="scientific">Phreagena kilmeri symbiont</name>
    <dbReference type="NCBI Taxonomy" id="882655"/>
    <lineage>
        <taxon>Bacteria</taxon>
    </lineage>
</organism>